<gene>
    <name evidence="2" type="ORF">BTW07_04940</name>
</gene>
<dbReference type="InterPro" id="IPR029058">
    <property type="entry name" value="AB_hydrolase_fold"/>
</dbReference>
<dbReference type="GO" id="GO:0016787">
    <property type="term" value="F:hydrolase activity"/>
    <property type="evidence" value="ECO:0007669"/>
    <property type="project" value="UniProtKB-KW"/>
</dbReference>
<name>A0A1Q8SVE6_9GAMM</name>
<dbReference type="RefSeq" id="WP_075569057.1">
    <property type="nucleotide sequence ID" value="NZ_MSDO01000004.1"/>
</dbReference>
<protein>
    <submittedName>
        <fullName evidence="2">Alpha/beta hydrolase</fullName>
    </submittedName>
</protein>
<sequence length="268" mass="29725">MSMLRYPLVFAHANGFTGASYRTLLSPLADRFELHPLERLAHDPRYPVGRNWLALREEYLAAVASVPTPIVAVGHSMGGVLSIMAAAEAPQRFRAVVALDPPLLLGRDAWMLKVAKLTGFIDRVTPAGKTLRRRERWSSREAMAESLRRRSLFQRFTETAMDDYVTGATTLDEDSGAARLLFAPRTEAAVFRHLPDHLISVLRKLQVPLTVIAGEDSDLLTPGRRRTLSRLGVRLRCVPGGHMFPFEHPKAARGAILTAIDDMLGENP</sequence>
<dbReference type="EMBL" id="MSDO01000004">
    <property type="protein sequence ID" value="OLO05373.1"/>
    <property type="molecule type" value="Genomic_DNA"/>
</dbReference>
<proteinExistence type="predicted"/>
<dbReference type="PANTHER" id="PTHR43194:SF2">
    <property type="entry name" value="PEROXISOMAL MEMBRANE PROTEIN LPX1"/>
    <property type="match status" value="1"/>
</dbReference>
<dbReference type="STRING" id="404433.BTW07_04940"/>
<keyword evidence="2" id="KW-0378">Hydrolase</keyword>
<dbReference type="AlphaFoldDB" id="A0A1Q8SVE6"/>
<dbReference type="InterPro" id="IPR000073">
    <property type="entry name" value="AB_hydrolase_1"/>
</dbReference>
<dbReference type="SUPFAM" id="SSF53474">
    <property type="entry name" value="alpha/beta-Hydrolases"/>
    <property type="match status" value="1"/>
</dbReference>
<organism evidence="2 3">
    <name type="scientific">Salinicola socius</name>
    <dbReference type="NCBI Taxonomy" id="404433"/>
    <lineage>
        <taxon>Bacteria</taxon>
        <taxon>Pseudomonadati</taxon>
        <taxon>Pseudomonadota</taxon>
        <taxon>Gammaproteobacteria</taxon>
        <taxon>Oceanospirillales</taxon>
        <taxon>Halomonadaceae</taxon>
        <taxon>Salinicola</taxon>
    </lineage>
</organism>
<dbReference type="PANTHER" id="PTHR43194">
    <property type="entry name" value="HYDROLASE ALPHA/BETA FOLD FAMILY"/>
    <property type="match status" value="1"/>
</dbReference>
<feature type="domain" description="AB hydrolase-1" evidence="1">
    <location>
        <begin position="8"/>
        <end position="251"/>
    </location>
</feature>
<dbReference type="InterPro" id="IPR050228">
    <property type="entry name" value="Carboxylesterase_BioH"/>
</dbReference>
<dbReference type="Pfam" id="PF12697">
    <property type="entry name" value="Abhydrolase_6"/>
    <property type="match status" value="1"/>
</dbReference>
<accession>A0A1Q8SVE6</accession>
<evidence type="ECO:0000259" key="1">
    <source>
        <dbReference type="Pfam" id="PF12697"/>
    </source>
</evidence>
<comment type="caution">
    <text evidence="2">The sequence shown here is derived from an EMBL/GenBank/DDBJ whole genome shotgun (WGS) entry which is preliminary data.</text>
</comment>
<keyword evidence="3" id="KW-1185">Reference proteome</keyword>
<evidence type="ECO:0000313" key="3">
    <source>
        <dbReference type="Proteomes" id="UP000186878"/>
    </source>
</evidence>
<dbReference type="OrthoDB" id="5729753at2"/>
<evidence type="ECO:0000313" key="2">
    <source>
        <dbReference type="EMBL" id="OLO05373.1"/>
    </source>
</evidence>
<reference evidence="2 3" key="1">
    <citation type="submission" date="2016-12" db="EMBL/GenBank/DDBJ databases">
        <title>Draft genome sequences of strains Salinicola socius SMB35, Salinicola sp. MH3R3-1 and Chromohalobacter sp. SMB17 from the Verkhnekamsk potash mining region of Russia.</title>
        <authorList>
            <person name="Mavrodi D.V."/>
            <person name="Olsson B.E."/>
            <person name="Korsakova E.S."/>
            <person name="Pyankova A."/>
            <person name="Mavrodi O.V."/>
            <person name="Plotnikova E.G."/>
        </authorList>
    </citation>
    <scope>NUCLEOTIDE SEQUENCE [LARGE SCALE GENOMIC DNA]</scope>
    <source>
        <strain evidence="2 3">SMB35</strain>
    </source>
</reference>
<dbReference type="Proteomes" id="UP000186878">
    <property type="component" value="Unassembled WGS sequence"/>
</dbReference>
<dbReference type="Gene3D" id="3.40.50.1820">
    <property type="entry name" value="alpha/beta hydrolase"/>
    <property type="match status" value="1"/>
</dbReference>